<organism evidence="4 5">
    <name type="scientific">Pseudoduganella violacea</name>
    <dbReference type="NCBI Taxonomy" id="1715466"/>
    <lineage>
        <taxon>Bacteria</taxon>
        <taxon>Pseudomonadati</taxon>
        <taxon>Pseudomonadota</taxon>
        <taxon>Betaproteobacteria</taxon>
        <taxon>Burkholderiales</taxon>
        <taxon>Oxalobacteraceae</taxon>
        <taxon>Telluria group</taxon>
        <taxon>Pseudoduganella</taxon>
    </lineage>
</organism>
<dbReference type="Gene3D" id="2.40.160.20">
    <property type="match status" value="1"/>
</dbReference>
<protein>
    <submittedName>
        <fullName evidence="4">OOP family OmpA-OmpF porin</fullName>
    </submittedName>
</protein>
<sequence>MPKVILAVHVLWHMRGLLSLPKIDALIQPFRTLESAFNFSGSSMSRLLHFSFTAAVALLSATAAAEDFYAGATVSKGGELRFTNPINQKSSNADAKASFKVYGGYALSELLAVEAGYTHGGSTRFDKAAIGMTDDATFKMSNFYLAGRLNHQFNDEWSVFGKAGVARSRFKASGSGESDSISSTKPLVGVGMAYNFTKNAAATVEYEHIGATRKNGINIKQNRLQLGVRFGF</sequence>
<evidence type="ECO:0000313" key="4">
    <source>
        <dbReference type="EMBL" id="MBB3118795.1"/>
    </source>
</evidence>
<dbReference type="GO" id="GO:0009279">
    <property type="term" value="C:cell outer membrane"/>
    <property type="evidence" value="ECO:0007669"/>
    <property type="project" value="UniProtKB-SubCell"/>
</dbReference>
<dbReference type="AlphaFoldDB" id="A0A7W5B9P2"/>
<dbReference type="RefSeq" id="WP_183440686.1">
    <property type="nucleotide sequence ID" value="NZ_JACHXD010000004.1"/>
</dbReference>
<dbReference type="EMBL" id="JACHXD010000004">
    <property type="protein sequence ID" value="MBB3118795.1"/>
    <property type="molecule type" value="Genomic_DNA"/>
</dbReference>
<evidence type="ECO:0000256" key="2">
    <source>
        <dbReference type="ARBA" id="ARBA00022729"/>
    </source>
</evidence>
<dbReference type="InterPro" id="IPR011250">
    <property type="entry name" value="OMP/PagP_B-barrel"/>
</dbReference>
<dbReference type="Proteomes" id="UP000541535">
    <property type="component" value="Unassembled WGS sequence"/>
</dbReference>
<comment type="caution">
    <text evidence="4">The sequence shown here is derived from an EMBL/GenBank/DDBJ whole genome shotgun (WGS) entry which is preliminary data.</text>
</comment>
<dbReference type="InterPro" id="IPR027385">
    <property type="entry name" value="Beta-barrel_OMP"/>
</dbReference>
<evidence type="ECO:0000256" key="1">
    <source>
        <dbReference type="ARBA" id="ARBA00004442"/>
    </source>
</evidence>
<feature type="domain" description="Outer membrane protein beta-barrel" evidence="3">
    <location>
        <begin position="53"/>
        <end position="232"/>
    </location>
</feature>
<reference evidence="4 5" key="1">
    <citation type="submission" date="2020-08" db="EMBL/GenBank/DDBJ databases">
        <title>Genomic Encyclopedia of Type Strains, Phase III (KMG-III): the genomes of soil and plant-associated and newly described type strains.</title>
        <authorList>
            <person name="Whitman W."/>
        </authorList>
    </citation>
    <scope>NUCLEOTIDE SEQUENCE [LARGE SCALE GENOMIC DNA]</scope>
    <source>
        <strain evidence="4 5">CECT 8897</strain>
    </source>
</reference>
<gene>
    <name evidence="4" type="ORF">FHS03_001840</name>
</gene>
<keyword evidence="5" id="KW-1185">Reference proteome</keyword>
<keyword evidence="2" id="KW-0732">Signal</keyword>
<accession>A0A7W5B9P2</accession>
<comment type="subcellular location">
    <subcellularLocation>
        <location evidence="1">Cell outer membrane</location>
    </subcellularLocation>
</comment>
<proteinExistence type="predicted"/>
<dbReference type="SUPFAM" id="SSF56925">
    <property type="entry name" value="OMPA-like"/>
    <property type="match status" value="1"/>
</dbReference>
<dbReference type="Pfam" id="PF13505">
    <property type="entry name" value="OMP_b-brl"/>
    <property type="match status" value="1"/>
</dbReference>
<name>A0A7W5B9P2_9BURK</name>
<evidence type="ECO:0000313" key="5">
    <source>
        <dbReference type="Proteomes" id="UP000541535"/>
    </source>
</evidence>
<evidence type="ECO:0000259" key="3">
    <source>
        <dbReference type="Pfam" id="PF13505"/>
    </source>
</evidence>